<protein>
    <submittedName>
        <fullName evidence="3">Uncharacterized protein</fullName>
    </submittedName>
</protein>
<feature type="region of interest" description="Disordered" evidence="1">
    <location>
        <begin position="162"/>
        <end position="182"/>
    </location>
</feature>
<proteinExistence type="predicted"/>
<sequence length="182" mass="19760">MASRDYRSDLVRWVTRRQTADRRCRGTQPAATERGRITGSAEQSPIRISSSLATVTTRVRFIAHAYWAFFAGSTPPTPAVRPTDTRPDHPRRVTHESNATLATYLCDGQTTTTTTTTTTTEEWAGAAVGAGLCTGEAASWDERADGGEGKSVERRRPVGGEECLLGLGQPTTGFAFDKHSRD</sequence>
<organism evidence="2 3">
    <name type="scientific">Plectus sambesii</name>
    <dbReference type="NCBI Taxonomy" id="2011161"/>
    <lineage>
        <taxon>Eukaryota</taxon>
        <taxon>Metazoa</taxon>
        <taxon>Ecdysozoa</taxon>
        <taxon>Nematoda</taxon>
        <taxon>Chromadorea</taxon>
        <taxon>Plectida</taxon>
        <taxon>Plectina</taxon>
        <taxon>Plectoidea</taxon>
        <taxon>Plectidae</taxon>
        <taxon>Plectus</taxon>
    </lineage>
</organism>
<dbReference type="Proteomes" id="UP000887566">
    <property type="component" value="Unplaced"/>
</dbReference>
<keyword evidence="2" id="KW-1185">Reference proteome</keyword>
<feature type="compositionally biased region" description="Basic and acidic residues" evidence="1">
    <location>
        <begin position="140"/>
        <end position="157"/>
    </location>
</feature>
<evidence type="ECO:0000313" key="3">
    <source>
        <dbReference type="WBParaSite" id="PSAMB.scaffold2922size20557.g19825.t1"/>
    </source>
</evidence>
<feature type="region of interest" description="Disordered" evidence="1">
    <location>
        <begin position="138"/>
        <end position="157"/>
    </location>
</feature>
<evidence type="ECO:0000313" key="2">
    <source>
        <dbReference type="Proteomes" id="UP000887566"/>
    </source>
</evidence>
<dbReference type="WBParaSite" id="PSAMB.scaffold2922size20557.g19825.t1">
    <property type="protein sequence ID" value="PSAMB.scaffold2922size20557.g19825.t1"/>
    <property type="gene ID" value="PSAMB.scaffold2922size20557.g19825"/>
</dbReference>
<feature type="region of interest" description="Disordered" evidence="1">
    <location>
        <begin position="20"/>
        <end position="42"/>
    </location>
</feature>
<dbReference type="AlphaFoldDB" id="A0A914W0Y4"/>
<evidence type="ECO:0000256" key="1">
    <source>
        <dbReference type="SAM" id="MobiDB-lite"/>
    </source>
</evidence>
<accession>A0A914W0Y4</accession>
<name>A0A914W0Y4_9BILA</name>
<reference evidence="3" key="1">
    <citation type="submission" date="2022-11" db="UniProtKB">
        <authorList>
            <consortium name="WormBaseParasite"/>
        </authorList>
    </citation>
    <scope>IDENTIFICATION</scope>
</reference>